<evidence type="ECO:0000256" key="3">
    <source>
        <dbReference type="ARBA" id="ARBA00004328"/>
    </source>
</evidence>
<feature type="domain" description="Hepatitis E virus structural protein 2 N-terminal" evidence="16">
    <location>
        <begin position="111"/>
        <end position="301"/>
    </location>
</feature>
<organismHost>
    <name type="scientific">Chlorocebus aethiops</name>
    <name type="common">Green monkey</name>
    <name type="synonym">Cercopithecus aethiops</name>
    <dbReference type="NCBI Taxonomy" id="9534"/>
</organismHost>
<evidence type="ECO:0000256" key="2">
    <source>
        <dbReference type="ARBA" id="ARBA00004192"/>
    </source>
</evidence>
<organismHost>
    <name type="scientific">Sus scrofa</name>
    <name type="common">Pig</name>
    <dbReference type="NCBI Taxonomy" id="9823"/>
</organismHost>
<evidence type="ECO:0000256" key="6">
    <source>
        <dbReference type="ARBA" id="ARBA00022561"/>
    </source>
</evidence>
<keyword evidence="10" id="KW-0325">Glycoprotein</keyword>
<organismHost>
    <name type="scientific">Cercopithecus hamlyni</name>
    <name type="common">Owl-faced monkey</name>
    <name type="synonym">Hamlyn's monkey</name>
    <dbReference type="NCBI Taxonomy" id="9536"/>
</organismHost>
<accession>A0A7G1HKI5</accession>
<evidence type="ECO:0000256" key="10">
    <source>
        <dbReference type="ARBA" id="ARBA00023180"/>
    </source>
</evidence>
<evidence type="ECO:0000259" key="16">
    <source>
        <dbReference type="Pfam" id="PF03014"/>
    </source>
</evidence>
<reference evidence="19" key="1">
    <citation type="journal article" date="2020" name="Viruses">
        <title>Characterization of a Novel Rat Hepatitis E Virus Isolated from an Asian Musk Shrew (Suncus murinus).</title>
        <authorList>
            <person name="Bai H."/>
            <person name="Li W."/>
            <person name="Guan D."/>
            <person name="Su J."/>
            <person name="Ke C."/>
            <person name="Ami Y."/>
            <person name="Suzaki Y."/>
            <person name="Takeda N."/>
            <person name="Muramatsu M."/>
            <person name="Li T.C."/>
        </authorList>
    </citation>
    <scope>NUCLEOTIDE SEQUENCE</scope>
    <source>
        <strain evidence="19">Rat HEV577</strain>
    </source>
</reference>
<dbReference type="EMBL" id="LC549184">
    <property type="protein sequence ID" value="BCG49789.1"/>
    <property type="molecule type" value="Genomic_RNA"/>
</dbReference>
<sequence>MLVVVVLVLLLFVPLLPAAPMYPGGSRGAGGPRRGTRADAALSHPAPPPPTQHTNWLSPTNPFAAELSRLPPLGSAWVDRRRGGSRRRPAPVSDAGQSPMTAQAPAPNTAPVPDVDSRGSILRRQYNLSTSPLTLTVPQSSNSILYAASLNPLLPLQDGSNTHIMATEASNYAQYRVQAATLRFRPLVPNSVGGYAVSMSFWPQSTTVPTSVDMNSITSTDVRIVAQPGLAAELVIPKERLHYRNQGWRSVETNSVPQEESTSGMLMVCIHGAPINSFTNTPYTGALGLLDIALQVEYRNLTPGNTNTRVNRFRTTAPHKIKRLPDGTAQVSTASAVRFMQDVHLTGNNGVGDIGKGIVQVLFNIADTLLGGLPTDLVSNAGGQLFYGRPQVSENGEPSVKLYTSVEAAQLDHGVTIPHDIDLGVSAITLQDFDNQHLQDRPTPSPAPARPITNWRSGDVVWVTLPSAEYVQSQSAMGSHPAYWSEEAVIINVATGQRAAVSSIKWDQVTLNGKALHKETHSGLVYYQLPLMGKISFWQQGTTKAGYTYNYNTIDSDSLWVWWDGGSKAYLYLSTYTTMLGAGPVNITGLGAVGPNPVDQASAVVPMHNLQDGCPACALAGLSSCLVADAMARVQALSVAAADSV</sequence>
<dbReference type="GO" id="GO:0044165">
    <property type="term" value="C:host cell endoplasmic reticulum"/>
    <property type="evidence" value="ECO:0007669"/>
    <property type="project" value="UniProtKB-SubCell"/>
</dbReference>
<feature type="domain" description="Structural protein 2 C-terminal" evidence="18">
    <location>
        <begin position="447"/>
        <end position="521"/>
    </location>
</feature>
<dbReference type="InterPro" id="IPR004261">
    <property type="entry name" value="SP2_N"/>
</dbReference>
<dbReference type="InterPro" id="IPR048794">
    <property type="entry name" value="SP2_C"/>
</dbReference>
<comment type="function">
    <molecule>Isoform Secreted protein ORF2</molecule>
    <text evidence="14">Plays a role in the inhibition of host antibody-mediated neutralization without blocking viral cell entry.</text>
</comment>
<organism evidence="19">
    <name type="scientific">Hepatitis E virus</name>
    <name type="common">HEV</name>
    <dbReference type="NCBI Taxonomy" id="1678143"/>
    <lineage>
        <taxon>Viruses</taxon>
        <taxon>Riboviria</taxon>
        <taxon>Orthornavirae</taxon>
        <taxon>Kitrinoviricota</taxon>
        <taxon>Alsuviricetes</taxon>
        <taxon>Hepelivirales</taxon>
        <taxon>Hepeviridae</taxon>
        <taxon>Orthohepevirinae</taxon>
        <taxon>Paslahepevirus</taxon>
    </lineage>
</organism>
<evidence type="ECO:0000256" key="13">
    <source>
        <dbReference type="ARBA" id="ARBA00046910"/>
    </source>
</evidence>
<evidence type="ECO:0000259" key="17">
    <source>
        <dbReference type="Pfam" id="PF20751"/>
    </source>
</evidence>
<feature type="domain" description="Structural protein 2 second" evidence="17">
    <location>
        <begin position="304"/>
        <end position="442"/>
    </location>
</feature>
<dbReference type="GO" id="GO:0003723">
    <property type="term" value="F:RNA binding"/>
    <property type="evidence" value="ECO:0007669"/>
    <property type="project" value="UniProtKB-UniRule"/>
</dbReference>
<feature type="compositionally biased region" description="Polar residues" evidence="15">
    <location>
        <begin position="52"/>
        <end position="61"/>
    </location>
</feature>
<evidence type="ECO:0000256" key="15">
    <source>
        <dbReference type="SAM" id="MobiDB-lite"/>
    </source>
</evidence>
<dbReference type="GO" id="GO:0044228">
    <property type="term" value="C:host cell surface"/>
    <property type="evidence" value="ECO:0007669"/>
    <property type="project" value="UniProtKB-SubCell"/>
</dbReference>
<organismHost>
    <name type="scientific">Pan troglodytes</name>
    <name type="common">Chimpanzee</name>
    <dbReference type="NCBI Taxonomy" id="9598"/>
</organismHost>
<comment type="similarity">
    <text evidence="5 14">Belongs to the hepevirus capsid protein family.</text>
</comment>
<dbReference type="GO" id="GO:0005576">
    <property type="term" value="C:extracellular region"/>
    <property type="evidence" value="ECO:0007669"/>
    <property type="project" value="UniProtKB-SubCell"/>
</dbReference>
<comment type="subcellular location">
    <molecule>Isoform Secreted protein ORF2</molecule>
    <subcellularLocation>
        <location evidence="14">Secreted</location>
    </subcellularLocation>
</comment>
<dbReference type="GO" id="GO:0044177">
    <property type="term" value="C:host cell Golgi apparatus"/>
    <property type="evidence" value="ECO:0007669"/>
    <property type="project" value="UniProtKB-SubCell"/>
</dbReference>
<feature type="domain" description="Structural protein 2 C-terminal" evidence="18">
    <location>
        <begin position="525"/>
        <end position="584"/>
    </location>
</feature>
<dbReference type="GO" id="GO:0039615">
    <property type="term" value="C:T=1 icosahedral viral capsid"/>
    <property type="evidence" value="ECO:0007669"/>
    <property type="project" value="UniProtKB-UniRule"/>
</dbReference>
<dbReference type="Gene3D" id="2.40.30.190">
    <property type="match status" value="1"/>
</dbReference>
<evidence type="ECO:0000256" key="7">
    <source>
        <dbReference type="ARBA" id="ARBA00022812"/>
    </source>
</evidence>
<organismHost>
    <name type="scientific">Bandicota bengalensis</name>
    <name type="common">lesser bandicoot rat</name>
    <dbReference type="NCBI Taxonomy" id="69079"/>
</organismHost>
<comment type="subunit">
    <text evidence="13">Self-assembles to form the capsid. The capsid is dominated by dimers that define the 30 morphological units. Interacts with phosphorylated protein ORF3. Interacts with host TMEM134. Interacts with host ASGR1 and ASGR2; these interactions facilitate infection of host hepatocytes.</text>
</comment>
<comment type="subcellular location">
    <molecule>Isoform Capsid protein</molecule>
    <subcellularLocation>
        <location evidence="14">Virion</location>
    </subcellularLocation>
    <subcellularLocation>
        <location evidence="14">Host cytoplasm</location>
    </subcellularLocation>
    <subcellularLocation>
        <location evidence="14">Host endoplasmic reticulum</location>
    </subcellularLocation>
    <subcellularLocation>
        <location evidence="14">Host Golgi apparatus</location>
    </subcellularLocation>
    <subcellularLocation>
        <location evidence="14">Host cell surface</location>
    </subcellularLocation>
</comment>
<dbReference type="Gene3D" id="2.60.120.20">
    <property type="match status" value="1"/>
</dbReference>
<keyword evidence="9 14" id="KW-0694">RNA-binding</keyword>
<name>A0A7G1HKI5_HEV</name>
<proteinExistence type="inferred from homology"/>
<protein>
    <recommendedName>
        <fullName evidence="14">Pro-secreted protein ORF2</fullName>
        <shortName evidence="14">pORF2</shortName>
    </recommendedName>
    <alternativeName>
        <fullName evidence="14">Protein ORF2</fullName>
    </alternativeName>
    <component>
        <recommendedName>
            <fullName evidence="14">Secreted protein ORF2</fullName>
            <shortName evidence="14">ORF2s</shortName>
        </recommendedName>
    </component>
</protein>
<evidence type="ECO:0000256" key="11">
    <source>
        <dbReference type="ARBA" id="ARBA00023184"/>
    </source>
</evidence>
<evidence type="ECO:0000256" key="14">
    <source>
        <dbReference type="RuleBase" id="RU363023"/>
    </source>
</evidence>
<dbReference type="InterPro" id="IPR048802">
    <property type="entry name" value="SP2_M"/>
</dbReference>
<keyword evidence="8 14" id="KW-0946">Virion</keyword>
<dbReference type="Pfam" id="PF03014">
    <property type="entry name" value="SP2"/>
    <property type="match status" value="1"/>
</dbReference>
<evidence type="ECO:0000313" key="19">
    <source>
        <dbReference type="EMBL" id="BCG49789.1"/>
    </source>
</evidence>
<comment type="function">
    <molecule>Isoform Capsid protein</molecule>
    <text evidence="14">Forms an icosahedral capsid with a T=1 symmetry and a 34 nm diameter. The capsid is composed of 60 copies linked to each other. Binds to the 5' end of the genomic RNA to mediate genome encapsidation.</text>
</comment>
<dbReference type="SUPFAM" id="SSF88633">
    <property type="entry name" value="Positive stranded ssRNA viruses"/>
    <property type="match status" value="1"/>
</dbReference>
<evidence type="ECO:0000256" key="4">
    <source>
        <dbReference type="ARBA" id="ARBA00004354"/>
    </source>
</evidence>
<evidence type="ECO:0000259" key="18">
    <source>
        <dbReference type="Pfam" id="PF20752"/>
    </source>
</evidence>
<evidence type="ECO:0000256" key="9">
    <source>
        <dbReference type="ARBA" id="ARBA00022884"/>
    </source>
</evidence>
<organismHost>
    <name type="scientific">Callithrix</name>
    <dbReference type="NCBI Taxonomy" id="9481"/>
</organismHost>
<comment type="subcellular location">
    <subcellularLocation>
        <location evidence="1">Host Golgi apparatus</location>
    </subcellularLocation>
    <subcellularLocation>
        <location evidence="2">Host cytoplasm</location>
    </subcellularLocation>
    <subcellularLocation>
        <location evidence="4">Host endoplasmic reticulum</location>
    </subcellularLocation>
    <subcellularLocation>
        <location evidence="3">Virion</location>
    </subcellularLocation>
</comment>
<feature type="region of interest" description="Disordered" evidence="15">
    <location>
        <begin position="22"/>
        <end position="117"/>
    </location>
</feature>
<keyword evidence="7" id="KW-1040">Host Golgi apparatus</keyword>
<evidence type="ECO:0000256" key="5">
    <source>
        <dbReference type="ARBA" id="ARBA00008877"/>
    </source>
</evidence>
<evidence type="ECO:0000256" key="1">
    <source>
        <dbReference type="ARBA" id="ARBA00004136"/>
    </source>
</evidence>
<organismHost>
    <name type="scientific">Saimiri</name>
    <name type="common">squirrel monkeys</name>
    <dbReference type="NCBI Taxonomy" id="9520"/>
</organismHost>
<dbReference type="Pfam" id="PF20752">
    <property type="entry name" value="SP2_C"/>
    <property type="match status" value="2"/>
</dbReference>
<organismHost>
    <name type="scientific">Macaca</name>
    <name type="common">macaques</name>
    <dbReference type="NCBI Taxonomy" id="9539"/>
</organismHost>
<dbReference type="Pfam" id="PF20751">
    <property type="entry name" value="SP2_M"/>
    <property type="match status" value="1"/>
</dbReference>
<organismHost>
    <name type="scientific">Gallus gallus</name>
    <name type="common">Chicken</name>
    <dbReference type="NCBI Taxonomy" id="9031"/>
</organismHost>
<dbReference type="InterPro" id="IPR029053">
    <property type="entry name" value="Viral_coat"/>
</dbReference>
<keyword evidence="11" id="KW-1038">Host endoplasmic reticulum</keyword>
<keyword evidence="12 14" id="KW-1035">Host cytoplasm</keyword>
<evidence type="ECO:0000256" key="12">
    <source>
        <dbReference type="ARBA" id="ARBA00023200"/>
    </source>
</evidence>
<keyword evidence="6 14" id="KW-0167">Capsid protein</keyword>
<dbReference type="GO" id="GO:0005198">
    <property type="term" value="F:structural molecule activity"/>
    <property type="evidence" value="ECO:0007669"/>
    <property type="project" value="UniProtKB-UniRule"/>
</dbReference>
<evidence type="ECO:0000256" key="8">
    <source>
        <dbReference type="ARBA" id="ARBA00022844"/>
    </source>
</evidence>
<organismHost>
    <name type="scientific">Mus musculus</name>
    <name type="common">Mouse</name>
    <dbReference type="NCBI Taxonomy" id="10090"/>
</organismHost>
<organismHost>
    <name type="scientific">Homo sapiens</name>
    <name type="common">Human</name>
    <dbReference type="NCBI Taxonomy" id="9606"/>
</organismHost>